<keyword evidence="2" id="KW-1185">Reference proteome</keyword>
<evidence type="ECO:0000313" key="1">
    <source>
        <dbReference type="EMBL" id="PMD43552.1"/>
    </source>
</evidence>
<dbReference type="AlphaFoldDB" id="A0A2J6RYG6"/>
<dbReference type="Proteomes" id="UP000235786">
    <property type="component" value="Unassembled WGS sequence"/>
</dbReference>
<reference evidence="1 2" key="1">
    <citation type="submission" date="2016-04" db="EMBL/GenBank/DDBJ databases">
        <title>A degradative enzymes factory behind the ericoid mycorrhizal symbiosis.</title>
        <authorList>
            <consortium name="DOE Joint Genome Institute"/>
            <person name="Martino E."/>
            <person name="Morin E."/>
            <person name="Grelet G."/>
            <person name="Kuo A."/>
            <person name="Kohler A."/>
            <person name="Daghino S."/>
            <person name="Barry K."/>
            <person name="Choi C."/>
            <person name="Cichocki N."/>
            <person name="Clum A."/>
            <person name="Copeland A."/>
            <person name="Hainaut M."/>
            <person name="Haridas S."/>
            <person name="Labutti K."/>
            <person name="Lindquist E."/>
            <person name="Lipzen A."/>
            <person name="Khouja H.-R."/>
            <person name="Murat C."/>
            <person name="Ohm R."/>
            <person name="Olson A."/>
            <person name="Spatafora J."/>
            <person name="Veneault-Fourrey C."/>
            <person name="Henrissat B."/>
            <person name="Grigoriev I."/>
            <person name="Martin F."/>
            <person name="Perotto S."/>
        </authorList>
    </citation>
    <scope>NUCLEOTIDE SEQUENCE [LARGE SCALE GENOMIC DNA]</scope>
    <source>
        <strain evidence="1 2">F</strain>
    </source>
</reference>
<gene>
    <name evidence="1" type="ORF">L207DRAFT_300059</name>
</gene>
<proteinExistence type="predicted"/>
<accession>A0A2J6RYG6</accession>
<dbReference type="EMBL" id="KZ613942">
    <property type="protein sequence ID" value="PMD43552.1"/>
    <property type="molecule type" value="Genomic_DNA"/>
</dbReference>
<organism evidence="1 2">
    <name type="scientific">Hyaloscypha variabilis (strain UAMH 11265 / GT02V1 / F)</name>
    <name type="common">Meliniomyces variabilis</name>
    <dbReference type="NCBI Taxonomy" id="1149755"/>
    <lineage>
        <taxon>Eukaryota</taxon>
        <taxon>Fungi</taxon>
        <taxon>Dikarya</taxon>
        <taxon>Ascomycota</taxon>
        <taxon>Pezizomycotina</taxon>
        <taxon>Leotiomycetes</taxon>
        <taxon>Helotiales</taxon>
        <taxon>Hyaloscyphaceae</taxon>
        <taxon>Hyaloscypha</taxon>
        <taxon>Hyaloscypha variabilis</taxon>
    </lineage>
</organism>
<evidence type="ECO:0000313" key="2">
    <source>
        <dbReference type="Proteomes" id="UP000235786"/>
    </source>
</evidence>
<name>A0A2J6RYG6_HYAVF</name>
<sequence length="199" mass="22412">MISSAALSISCRLSSDQAEPVGLQGTSKCDLLEPRQLALAASFSRFPKQFPRFKQTLKFSCKDDKERQSKMKMFHHIHPPGLPCKLELPGFPDENLVSLRFRVRYQNFIRRHAAPKCSTVVLEVPCQASLLVRRSRVELPPAPSPLHVSRKERIFPISHRHSMTLFADEAICCPSICLDGIGQRMRGGGRIFEGQVRSS</sequence>
<protein>
    <submittedName>
        <fullName evidence="1">Uncharacterized protein</fullName>
    </submittedName>
</protein>